<evidence type="ECO:0000313" key="2">
    <source>
        <dbReference type="Proteomes" id="UP000187485"/>
    </source>
</evidence>
<dbReference type="RefSeq" id="WP_075858041.1">
    <property type="nucleotide sequence ID" value="NZ_BDJK01000003.1"/>
</dbReference>
<dbReference type="AlphaFoldDB" id="A0A1L8CS01"/>
<comment type="caution">
    <text evidence="1">The sequence shown here is derived from an EMBL/GenBank/DDBJ whole genome shotgun (WGS) entry which is preliminary data.</text>
</comment>
<accession>A0A1L8CS01</accession>
<name>A0A1L8CS01_9THEO</name>
<dbReference type="EMBL" id="BDJK01000003">
    <property type="protein sequence ID" value="GAV21589.1"/>
    <property type="molecule type" value="Genomic_DNA"/>
</dbReference>
<dbReference type="Proteomes" id="UP000187485">
    <property type="component" value="Unassembled WGS sequence"/>
</dbReference>
<keyword evidence="2" id="KW-1185">Reference proteome</keyword>
<sequence>METKIKIVCAKKRDLTLLLLAIAIFITSLAVLLQSYRIEKMERQIKQLEIKVQMGRSSYGNYK</sequence>
<gene>
    <name evidence="1" type="ORF">cpu_00990</name>
</gene>
<organism evidence="1 2">
    <name type="scientific">Carboxydothermus pertinax</name>
    <dbReference type="NCBI Taxonomy" id="870242"/>
    <lineage>
        <taxon>Bacteria</taxon>
        <taxon>Bacillati</taxon>
        <taxon>Bacillota</taxon>
        <taxon>Clostridia</taxon>
        <taxon>Thermoanaerobacterales</taxon>
        <taxon>Thermoanaerobacteraceae</taxon>
        <taxon>Carboxydothermus</taxon>
    </lineage>
</organism>
<reference evidence="2" key="1">
    <citation type="submission" date="2016-12" db="EMBL/GenBank/DDBJ databases">
        <title>Draft Genome Sequences od Carboxydothermus pertinax and islandicus, Hydrogenogenic Carboxydotrophic Bacteria.</title>
        <authorList>
            <person name="Fukuyama Y."/>
            <person name="Ohmae K."/>
            <person name="Yoneda Y."/>
            <person name="Yoshida T."/>
            <person name="Sako Y."/>
        </authorList>
    </citation>
    <scope>NUCLEOTIDE SEQUENCE [LARGE SCALE GENOMIC DNA]</scope>
    <source>
        <strain evidence="2">Ug1</strain>
    </source>
</reference>
<dbReference type="STRING" id="870242.cpu_00990"/>
<protein>
    <submittedName>
        <fullName evidence="1">Uncharacterized protein</fullName>
    </submittedName>
</protein>
<evidence type="ECO:0000313" key="1">
    <source>
        <dbReference type="EMBL" id="GAV21589.1"/>
    </source>
</evidence>
<proteinExistence type="predicted"/>